<gene>
    <name evidence="6" type="ORF">ACFOOI_04730</name>
</gene>
<evidence type="ECO:0000313" key="6">
    <source>
        <dbReference type="EMBL" id="MFC3809947.1"/>
    </source>
</evidence>
<dbReference type="InterPro" id="IPR001046">
    <property type="entry name" value="NRAMP_fam"/>
</dbReference>
<dbReference type="PANTHER" id="PTHR11706">
    <property type="entry name" value="SOLUTE CARRIER PROTEIN FAMILY 11 MEMBER"/>
    <property type="match status" value="1"/>
</dbReference>
<keyword evidence="3 5" id="KW-1133">Transmembrane helix</keyword>
<feature type="transmembrane region" description="Helical" evidence="5">
    <location>
        <begin position="108"/>
        <end position="130"/>
    </location>
</feature>
<feature type="transmembrane region" description="Helical" evidence="5">
    <location>
        <begin position="183"/>
        <end position="203"/>
    </location>
</feature>
<feature type="transmembrane region" description="Helical" evidence="5">
    <location>
        <begin position="35"/>
        <end position="63"/>
    </location>
</feature>
<evidence type="ECO:0000256" key="4">
    <source>
        <dbReference type="ARBA" id="ARBA00023136"/>
    </source>
</evidence>
<dbReference type="RefSeq" id="WP_379835622.1">
    <property type="nucleotide sequence ID" value="NZ_JBHRYQ010000001.1"/>
</dbReference>
<evidence type="ECO:0000313" key="7">
    <source>
        <dbReference type="Proteomes" id="UP001595616"/>
    </source>
</evidence>
<dbReference type="PANTHER" id="PTHR11706:SF2">
    <property type="entry name" value="TRANSPORTER PROTEIN"/>
    <property type="match status" value="1"/>
</dbReference>
<evidence type="ECO:0000256" key="1">
    <source>
        <dbReference type="ARBA" id="ARBA00004141"/>
    </source>
</evidence>
<comment type="caution">
    <text evidence="6">The sequence shown here is derived from an EMBL/GenBank/DDBJ whole genome shotgun (WGS) entry which is preliminary data.</text>
</comment>
<feature type="transmembrane region" description="Helical" evidence="5">
    <location>
        <begin position="224"/>
        <end position="248"/>
    </location>
</feature>
<feature type="transmembrane region" description="Helical" evidence="5">
    <location>
        <begin position="362"/>
        <end position="386"/>
    </location>
</feature>
<keyword evidence="4 5" id="KW-0472">Membrane</keyword>
<evidence type="ECO:0000256" key="5">
    <source>
        <dbReference type="SAM" id="Phobius"/>
    </source>
</evidence>
<reference evidence="7" key="1">
    <citation type="journal article" date="2019" name="Int. J. Syst. Evol. Microbiol.">
        <title>The Global Catalogue of Microorganisms (GCM) 10K type strain sequencing project: providing services to taxonomists for standard genome sequencing and annotation.</title>
        <authorList>
            <consortium name="The Broad Institute Genomics Platform"/>
            <consortium name="The Broad Institute Genome Sequencing Center for Infectious Disease"/>
            <person name="Wu L."/>
            <person name="Ma J."/>
        </authorList>
    </citation>
    <scope>NUCLEOTIDE SEQUENCE [LARGE SCALE GENOMIC DNA]</scope>
    <source>
        <strain evidence="7">CECT 7956</strain>
    </source>
</reference>
<comment type="subcellular location">
    <subcellularLocation>
        <location evidence="1">Membrane</location>
        <topology evidence="1">Multi-pass membrane protein</topology>
    </subcellularLocation>
</comment>
<feature type="transmembrane region" description="Helical" evidence="5">
    <location>
        <begin position="75"/>
        <end position="96"/>
    </location>
</feature>
<accession>A0ABV7YV87</accession>
<dbReference type="Pfam" id="PF01566">
    <property type="entry name" value="Nramp"/>
    <property type="match status" value="1"/>
</dbReference>
<feature type="transmembrane region" description="Helical" evidence="5">
    <location>
        <begin position="268"/>
        <end position="293"/>
    </location>
</feature>
<protein>
    <submittedName>
        <fullName evidence="6">NRAMP family divalent metal transporter</fullName>
    </submittedName>
</protein>
<feature type="transmembrane region" description="Helical" evidence="5">
    <location>
        <begin position="137"/>
        <end position="158"/>
    </location>
</feature>
<name>A0ABV7YV87_9BACT</name>
<organism evidence="6 7">
    <name type="scientific">Lacihabitans lacunae</name>
    <dbReference type="NCBI Taxonomy" id="1028214"/>
    <lineage>
        <taxon>Bacteria</taxon>
        <taxon>Pseudomonadati</taxon>
        <taxon>Bacteroidota</taxon>
        <taxon>Cytophagia</taxon>
        <taxon>Cytophagales</taxon>
        <taxon>Leadbetterellaceae</taxon>
        <taxon>Lacihabitans</taxon>
    </lineage>
</organism>
<sequence length="387" mass="42034">MQKNKSNFWAAALLMATSAIGPGFLTQTTVFTNQLLFNFGFVIVLSILMDLVAQISIWQVLTVSNKRAHELADEVFKGAGVILSLVVFIGGLVFNIGNLAGAGLGLNAIFGIEVSFGGLISGLIVAIIFISNQNLKIIDFLVKILAIVMVFCIVYMAFNVKLPTDKLAFGTFMPDQIDFKSTITLVGGTVGGYISFAGAHRLLESNINGIENLKKVTKSAYSGILVTGIFRYMFFISILGVILSGAILNENNPTSSVFETVFGKYGKIMFGIIIWVASFSSVLGATFTSVSFVKNFQIFKFKNPNVLPLLFVICSAIILYAFGKPVWLLVFAGYINGFILPFALSLVLVASRRPTIVGDFKLASIYYYLGWFLVAGLLIFAVLSLIN</sequence>
<keyword evidence="2 5" id="KW-0812">Transmembrane</keyword>
<proteinExistence type="predicted"/>
<feature type="transmembrane region" description="Helical" evidence="5">
    <location>
        <begin position="305"/>
        <end position="322"/>
    </location>
</feature>
<keyword evidence="7" id="KW-1185">Reference proteome</keyword>
<evidence type="ECO:0000256" key="2">
    <source>
        <dbReference type="ARBA" id="ARBA00022692"/>
    </source>
</evidence>
<dbReference type="Proteomes" id="UP001595616">
    <property type="component" value="Unassembled WGS sequence"/>
</dbReference>
<feature type="transmembrane region" description="Helical" evidence="5">
    <location>
        <begin position="328"/>
        <end position="350"/>
    </location>
</feature>
<evidence type="ECO:0000256" key="3">
    <source>
        <dbReference type="ARBA" id="ARBA00022989"/>
    </source>
</evidence>
<dbReference type="EMBL" id="JBHRYQ010000001">
    <property type="protein sequence ID" value="MFC3809947.1"/>
    <property type="molecule type" value="Genomic_DNA"/>
</dbReference>